<accession>A0A916YBS6</accession>
<keyword evidence="2" id="KW-1185">Reference proteome</keyword>
<dbReference type="AlphaFoldDB" id="A0A916YBS6"/>
<gene>
    <name evidence="1" type="ORF">GCM10011335_46190</name>
</gene>
<evidence type="ECO:0000313" key="2">
    <source>
        <dbReference type="Proteomes" id="UP000613160"/>
    </source>
</evidence>
<proteinExistence type="predicted"/>
<sequence>MFLMLNNGNRHVDTVAPEGNADTAATTVDFAEMATTMLTLAKRI</sequence>
<organism evidence="1 2">
    <name type="scientific">Aureimonas glaciei</name>
    <dbReference type="NCBI Taxonomy" id="1776957"/>
    <lineage>
        <taxon>Bacteria</taxon>
        <taxon>Pseudomonadati</taxon>
        <taxon>Pseudomonadota</taxon>
        <taxon>Alphaproteobacteria</taxon>
        <taxon>Hyphomicrobiales</taxon>
        <taxon>Aurantimonadaceae</taxon>
        <taxon>Aureimonas</taxon>
    </lineage>
</organism>
<reference evidence="1" key="1">
    <citation type="journal article" date="2014" name="Int. J. Syst. Evol. Microbiol.">
        <title>Complete genome sequence of Corynebacterium casei LMG S-19264T (=DSM 44701T), isolated from a smear-ripened cheese.</title>
        <authorList>
            <consortium name="US DOE Joint Genome Institute (JGI-PGF)"/>
            <person name="Walter F."/>
            <person name="Albersmeier A."/>
            <person name="Kalinowski J."/>
            <person name="Ruckert C."/>
        </authorList>
    </citation>
    <scope>NUCLEOTIDE SEQUENCE</scope>
    <source>
        <strain evidence="1">CGMCC 1.15493</strain>
    </source>
</reference>
<name>A0A916YBS6_9HYPH</name>
<reference evidence="1" key="2">
    <citation type="submission" date="2020-09" db="EMBL/GenBank/DDBJ databases">
        <authorList>
            <person name="Sun Q."/>
            <person name="Zhou Y."/>
        </authorList>
    </citation>
    <scope>NUCLEOTIDE SEQUENCE</scope>
    <source>
        <strain evidence="1">CGMCC 1.15493</strain>
    </source>
</reference>
<dbReference type="Proteomes" id="UP000613160">
    <property type="component" value="Unassembled WGS sequence"/>
</dbReference>
<protein>
    <submittedName>
        <fullName evidence="1">Uncharacterized protein</fullName>
    </submittedName>
</protein>
<dbReference type="EMBL" id="BMJJ01000014">
    <property type="protein sequence ID" value="GGD38236.1"/>
    <property type="molecule type" value="Genomic_DNA"/>
</dbReference>
<evidence type="ECO:0000313" key="1">
    <source>
        <dbReference type="EMBL" id="GGD38236.1"/>
    </source>
</evidence>
<comment type="caution">
    <text evidence="1">The sequence shown here is derived from an EMBL/GenBank/DDBJ whole genome shotgun (WGS) entry which is preliminary data.</text>
</comment>